<proteinExistence type="predicted"/>
<evidence type="ECO:0000259" key="3">
    <source>
        <dbReference type="Pfam" id="PF13600"/>
    </source>
</evidence>
<keyword evidence="1" id="KW-0175">Coiled coil</keyword>
<evidence type="ECO:0000256" key="1">
    <source>
        <dbReference type="SAM" id="Coils"/>
    </source>
</evidence>
<reference evidence="4 5" key="1">
    <citation type="submission" date="2018-03" db="EMBL/GenBank/DDBJ databases">
        <title>Bioinformatic expansion and discovery of thiopeptide antibiotics.</title>
        <authorList>
            <person name="Schwalen C.J."/>
            <person name="Hudson G.A."/>
            <person name="Mitchell D.A."/>
        </authorList>
    </citation>
    <scope>NUCLEOTIDE SEQUENCE [LARGE SCALE GENOMIC DNA]</scope>
    <source>
        <strain evidence="4 5">ATCC 21389</strain>
    </source>
</reference>
<gene>
    <name evidence="4" type="ORF">C7C46_13470</name>
</gene>
<dbReference type="InterPro" id="IPR025554">
    <property type="entry name" value="DUF4140"/>
</dbReference>
<accession>A0A2V4NTP0</accession>
<feature type="region of interest" description="Disordered" evidence="2">
    <location>
        <begin position="1"/>
        <end position="20"/>
    </location>
</feature>
<name>A0A2V4NTP0_9ACTN</name>
<feature type="non-terminal residue" evidence="4">
    <location>
        <position position="222"/>
    </location>
</feature>
<feature type="coiled-coil region" evidence="1">
    <location>
        <begin position="99"/>
        <end position="126"/>
    </location>
</feature>
<evidence type="ECO:0000313" key="5">
    <source>
        <dbReference type="Proteomes" id="UP000248039"/>
    </source>
</evidence>
<protein>
    <recommendedName>
        <fullName evidence="3">DUF4140 domain-containing protein</fullName>
    </recommendedName>
</protein>
<comment type="caution">
    <text evidence="4">The sequence shown here is derived from an EMBL/GenBank/DDBJ whole genome shotgun (WGS) entry which is preliminary data.</text>
</comment>
<dbReference type="Proteomes" id="UP000248039">
    <property type="component" value="Unassembled WGS sequence"/>
</dbReference>
<dbReference type="Pfam" id="PF13600">
    <property type="entry name" value="DUF4140"/>
    <property type="match status" value="1"/>
</dbReference>
<feature type="coiled-coil region" evidence="1">
    <location>
        <begin position="159"/>
        <end position="193"/>
    </location>
</feature>
<dbReference type="AlphaFoldDB" id="A0A2V4NTP0"/>
<evidence type="ECO:0000256" key="2">
    <source>
        <dbReference type="SAM" id="MobiDB-lite"/>
    </source>
</evidence>
<dbReference type="OrthoDB" id="580912at2"/>
<dbReference type="RefSeq" id="WP_146259085.1">
    <property type="nucleotide sequence ID" value="NZ_PYBW01000041.1"/>
</dbReference>
<organism evidence="4 5">
    <name type="scientific">Streptomyces tateyamensis</name>
    <dbReference type="NCBI Taxonomy" id="565073"/>
    <lineage>
        <taxon>Bacteria</taxon>
        <taxon>Bacillati</taxon>
        <taxon>Actinomycetota</taxon>
        <taxon>Actinomycetes</taxon>
        <taxon>Kitasatosporales</taxon>
        <taxon>Streptomycetaceae</taxon>
        <taxon>Streptomyces</taxon>
    </lineage>
</organism>
<dbReference type="EMBL" id="PYBW01000041">
    <property type="protein sequence ID" value="PYC79959.1"/>
    <property type="molecule type" value="Genomic_DNA"/>
</dbReference>
<keyword evidence="5" id="KW-1185">Reference proteome</keyword>
<sequence length="222" mass="23716">MSLQSSAPTQPQADDSSAPEWASALDSVVVHADGAVCRRLATGRLPAGSAAPIRIRLTGLPADLDRGSLRATLPAGPPGWRITELRFAAVAEVRDPQELPDLQQRLSAAEHRLQALLQRQRALSTRIAQTAALSAVPPPPSPEAPTHRRAPSQALLALADFVEERLLALQQQAELLREQVAEAEHEQAVLAEQLARASSAAQQTGPVRLRHTALLTLTPDTP</sequence>
<feature type="compositionally biased region" description="Polar residues" evidence="2">
    <location>
        <begin position="1"/>
        <end position="15"/>
    </location>
</feature>
<evidence type="ECO:0000313" key="4">
    <source>
        <dbReference type="EMBL" id="PYC79959.1"/>
    </source>
</evidence>
<feature type="domain" description="DUF4140" evidence="3">
    <location>
        <begin position="28"/>
        <end position="128"/>
    </location>
</feature>